<evidence type="ECO:0008006" key="3">
    <source>
        <dbReference type="Google" id="ProtNLM"/>
    </source>
</evidence>
<name>A0A4V3AMZ5_9GAMM</name>
<proteinExistence type="predicted"/>
<accession>A0A4V3AMZ5</accession>
<dbReference type="EMBL" id="SMTF01000001">
    <property type="protein sequence ID" value="TDK28635.1"/>
    <property type="molecule type" value="Genomic_DNA"/>
</dbReference>
<protein>
    <recommendedName>
        <fullName evidence="3">ABC transporter substrate-binding protein</fullName>
    </recommendedName>
</protein>
<reference evidence="1 2" key="1">
    <citation type="submission" date="2019-03" db="EMBL/GenBank/DDBJ databases">
        <title>Luteimonas zhaokaii sp.nov., isolated from the rectal contents of Plateau pika in Yushu, Qinghai Province, China.</title>
        <authorList>
            <person name="Zhang G."/>
        </authorList>
    </citation>
    <scope>NUCLEOTIDE SEQUENCE [LARGE SCALE GENOMIC DNA]</scope>
    <source>
        <strain evidence="1 2">B9</strain>
    </source>
</reference>
<dbReference type="Proteomes" id="UP000294796">
    <property type="component" value="Unassembled WGS sequence"/>
</dbReference>
<evidence type="ECO:0000313" key="1">
    <source>
        <dbReference type="EMBL" id="TDK28635.1"/>
    </source>
</evidence>
<evidence type="ECO:0000313" key="2">
    <source>
        <dbReference type="Proteomes" id="UP000294796"/>
    </source>
</evidence>
<sequence length="534" mass="56829">MVVEKRRGTRTCALRRMISPNDAVDLTKRIEDRARRVAVQSRYQLPALAPEGSTTRSCQMIKRSICSTLLFALPLLLAACQPTPGAMQAGLATLRLDTPVSGEVTTAGRINYNDGSRSVAYEIELGDDQAISLETKGALCARLLVMFDGETVAGPVDAPSCGDANNESRLSLLAPEAGRYTVAVSGVGGRSYGPFRLEAKALQVRTGNEPLQPDVEIVDFMQDDNRKRYQVEISEPGYYVLEMRSSDVDSALELQGNGVSVSDDDGGDGLDSRIRVSLQPGVYTLHAKAVNDKAGMFRLSVSTGALPDGVQLQNEGSLMADGTVVYGTLVGSPREYTLAIAQPSRIELDLRSDDFDAVLELRGNGISREDDDGGSGTDSRISTVLQPGEYRVVARGLGGNATGLFQLTATQRPMPEGAALRTGGTLVLDTPVSGLLEGEGHTYQLEVARRGELVVDLTSDDFDAMLELHRDGALVASDDDGGTGTNSRLQADVAPGRYMIKALAYHGAHGIRGMYELTARLGSVSSAAGVVDQP</sequence>
<organism evidence="1 2">
    <name type="scientific">Luteimonas aestuarii</name>
    <dbReference type="NCBI Taxonomy" id="453837"/>
    <lineage>
        <taxon>Bacteria</taxon>
        <taxon>Pseudomonadati</taxon>
        <taxon>Pseudomonadota</taxon>
        <taxon>Gammaproteobacteria</taxon>
        <taxon>Lysobacterales</taxon>
        <taxon>Lysobacteraceae</taxon>
        <taxon>Luteimonas</taxon>
    </lineage>
</organism>
<dbReference type="OrthoDB" id="8893233at2"/>
<dbReference type="Gene3D" id="2.60.120.380">
    <property type="match status" value="2"/>
</dbReference>
<dbReference type="RefSeq" id="WP_133320455.1">
    <property type="nucleotide sequence ID" value="NZ_SMTF01000001.1"/>
</dbReference>
<keyword evidence="2" id="KW-1185">Reference proteome</keyword>
<comment type="caution">
    <text evidence="1">The sequence shown here is derived from an EMBL/GenBank/DDBJ whole genome shotgun (WGS) entry which is preliminary data.</text>
</comment>
<dbReference type="AlphaFoldDB" id="A0A4V3AMZ5"/>
<gene>
    <name evidence="1" type="ORF">E2F46_01775</name>
</gene>